<dbReference type="GO" id="GO:0006355">
    <property type="term" value="P:regulation of DNA-templated transcription"/>
    <property type="evidence" value="ECO:0007669"/>
    <property type="project" value="InterPro"/>
</dbReference>
<dbReference type="InterPro" id="IPR027417">
    <property type="entry name" value="P-loop_NTPase"/>
</dbReference>
<dbReference type="SMART" id="SM00421">
    <property type="entry name" value="HTH_LUXR"/>
    <property type="match status" value="1"/>
</dbReference>
<dbReference type="Gene3D" id="1.10.10.10">
    <property type="entry name" value="Winged helix-like DNA-binding domain superfamily/Winged helix DNA-binding domain"/>
    <property type="match status" value="1"/>
</dbReference>
<keyword evidence="1" id="KW-0547">Nucleotide-binding</keyword>
<dbReference type="GO" id="GO:0004016">
    <property type="term" value="F:adenylate cyclase activity"/>
    <property type="evidence" value="ECO:0007669"/>
    <property type="project" value="TreeGrafter"/>
</dbReference>
<dbReference type="Pfam" id="PF00196">
    <property type="entry name" value="GerE"/>
    <property type="match status" value="1"/>
</dbReference>
<dbReference type="InterPro" id="IPR036388">
    <property type="entry name" value="WH-like_DNA-bd_sf"/>
</dbReference>
<dbReference type="SUPFAM" id="SSF46894">
    <property type="entry name" value="C-terminal effector domain of the bipartite response regulators"/>
    <property type="match status" value="1"/>
</dbReference>
<evidence type="ECO:0000259" key="3">
    <source>
        <dbReference type="PROSITE" id="PS50043"/>
    </source>
</evidence>
<dbReference type="KEGG" id="gbr:Gbro_4161"/>
<reference evidence="5" key="1">
    <citation type="submission" date="2009-10" db="EMBL/GenBank/DDBJ databases">
        <title>The complete chromosome of Gordonia bronchialis DSM 43247.</title>
        <authorList>
            <consortium name="US DOE Joint Genome Institute (JGI-PGF)"/>
            <person name="Lucas S."/>
            <person name="Copeland A."/>
            <person name="Lapidus A."/>
            <person name="Glavina del Rio T."/>
            <person name="Dalin E."/>
            <person name="Tice H."/>
            <person name="Bruce D."/>
            <person name="Goodwin L."/>
            <person name="Pitluck S."/>
            <person name="Kyrpides N."/>
            <person name="Mavromatis K."/>
            <person name="Ivanova N."/>
            <person name="Ovchinnikova G."/>
            <person name="Saunders E."/>
            <person name="Brettin T."/>
            <person name="Detter J.C."/>
            <person name="Han C."/>
            <person name="Larimer F."/>
            <person name="Land M."/>
            <person name="Hauser L."/>
            <person name="Markowitz V."/>
            <person name="Cheng J.-F."/>
            <person name="Hugenholtz P."/>
            <person name="Woyke T."/>
            <person name="Wu D."/>
            <person name="Jando M."/>
            <person name="Schneider S."/>
            <person name="Goeker M."/>
            <person name="Klenk H.-P."/>
            <person name="Eisen J.A."/>
        </authorList>
    </citation>
    <scope>NUCLEOTIDE SEQUENCE [LARGE SCALE GENOMIC DNA]</scope>
    <source>
        <strain evidence="5">ATCC 25592 / DSM 43247 / BCRC 13721 / JCM 3198 / KCTC 3076 / NBRC 16047 / NCTC 10667</strain>
    </source>
</reference>
<evidence type="ECO:0000313" key="4">
    <source>
        <dbReference type="EMBL" id="ACY23320.1"/>
    </source>
</evidence>
<dbReference type="GO" id="GO:0005737">
    <property type="term" value="C:cytoplasm"/>
    <property type="evidence" value="ECO:0007669"/>
    <property type="project" value="TreeGrafter"/>
</dbReference>
<dbReference type="InterPro" id="IPR003593">
    <property type="entry name" value="AAA+_ATPase"/>
</dbReference>
<reference evidence="4 5" key="2">
    <citation type="journal article" date="2010" name="Stand. Genomic Sci.">
        <title>Complete genome sequence of Gordonia bronchialis type strain (3410).</title>
        <authorList>
            <person name="Ivanova N."/>
            <person name="Sikorski J."/>
            <person name="Jando M."/>
            <person name="Lapidus A."/>
            <person name="Nolan M."/>
            <person name="Lucas S."/>
            <person name="Del Rio T.G."/>
            <person name="Tice H."/>
            <person name="Copeland A."/>
            <person name="Cheng J.F."/>
            <person name="Chen F."/>
            <person name="Bruce D."/>
            <person name="Goodwin L."/>
            <person name="Pitluck S."/>
            <person name="Mavromatis K."/>
            <person name="Ovchinnikova G."/>
            <person name="Pati A."/>
            <person name="Chen A."/>
            <person name="Palaniappan K."/>
            <person name="Land M."/>
            <person name="Hauser L."/>
            <person name="Chang Y.J."/>
            <person name="Jeffries C.D."/>
            <person name="Chain P."/>
            <person name="Saunders E."/>
            <person name="Han C."/>
            <person name="Detter J.C."/>
            <person name="Brettin T."/>
            <person name="Rohde M."/>
            <person name="Goker M."/>
            <person name="Bristow J."/>
            <person name="Eisen J.A."/>
            <person name="Markowitz V."/>
            <person name="Hugenholtz P."/>
            <person name="Klenk H.P."/>
            <person name="Kyrpides N.C."/>
        </authorList>
    </citation>
    <scope>NUCLEOTIDE SEQUENCE [LARGE SCALE GENOMIC DNA]</scope>
    <source>
        <strain evidence="5">ATCC 25592 / DSM 43247 / BCRC 13721 / JCM 3198 / KCTC 3076 / NBRC 16047 / NCTC 10667</strain>
    </source>
</reference>
<dbReference type="CDD" id="cd06170">
    <property type="entry name" value="LuxR_C_like"/>
    <property type="match status" value="1"/>
</dbReference>
<dbReference type="GO" id="GO:0005524">
    <property type="term" value="F:ATP binding"/>
    <property type="evidence" value="ECO:0007669"/>
    <property type="project" value="UniProtKB-KW"/>
</dbReference>
<dbReference type="PROSITE" id="PS50043">
    <property type="entry name" value="HTH_LUXR_2"/>
    <property type="match status" value="1"/>
</dbReference>
<evidence type="ECO:0000256" key="2">
    <source>
        <dbReference type="ARBA" id="ARBA00022840"/>
    </source>
</evidence>
<dbReference type="Gene3D" id="3.40.50.300">
    <property type="entry name" value="P-loop containing nucleotide triphosphate hydrolases"/>
    <property type="match status" value="1"/>
</dbReference>
<dbReference type="InterPro" id="IPR016032">
    <property type="entry name" value="Sig_transdc_resp-reg_C-effctor"/>
</dbReference>
<dbReference type="SUPFAM" id="SSF48452">
    <property type="entry name" value="TPR-like"/>
    <property type="match status" value="2"/>
</dbReference>
<keyword evidence="5" id="KW-1185">Reference proteome</keyword>
<dbReference type="InterPro" id="IPR041664">
    <property type="entry name" value="AAA_16"/>
</dbReference>
<dbReference type="AlphaFoldDB" id="D0L562"/>
<proteinExistence type="predicted"/>
<dbReference type="RefSeq" id="WP_012835821.1">
    <property type="nucleotide sequence ID" value="NC_013441.1"/>
</dbReference>
<dbReference type="HOGENOM" id="CLU_006850_3_0_11"/>
<dbReference type="SMART" id="SM00382">
    <property type="entry name" value="AAA"/>
    <property type="match status" value="1"/>
</dbReference>
<evidence type="ECO:0000313" key="5">
    <source>
        <dbReference type="Proteomes" id="UP000001219"/>
    </source>
</evidence>
<dbReference type="PROSITE" id="PS00622">
    <property type="entry name" value="HTH_LUXR_1"/>
    <property type="match status" value="1"/>
</dbReference>
<protein>
    <submittedName>
        <fullName evidence="4">Regulatory protein LuxR</fullName>
    </submittedName>
</protein>
<dbReference type="eggNOG" id="COG2909">
    <property type="taxonomic scope" value="Bacteria"/>
</dbReference>
<evidence type="ECO:0000256" key="1">
    <source>
        <dbReference type="ARBA" id="ARBA00022741"/>
    </source>
</evidence>
<dbReference type="InterPro" id="IPR011990">
    <property type="entry name" value="TPR-like_helical_dom_sf"/>
</dbReference>
<accession>D0L562</accession>
<dbReference type="SUPFAM" id="SSF52540">
    <property type="entry name" value="P-loop containing nucleoside triphosphate hydrolases"/>
    <property type="match status" value="1"/>
</dbReference>
<sequence length="893" mass="95264">MKRVVNRARCIGRQPELDVLAEEVRHAERGGVRRVAVIGQPGVGKSALLRAAGDYLSADHPTADRSAEVLFATVPADRSAAPGAMLAQLLQTEPGPIAEMTDALLSRLSGAGPVVVLVDDAHHADDESRSALAGLLARHRSSPVVVVEAVSAETSSPLADTELRLGGLDPESVGELARDRGIILHPSMRDHLWRHTAGVPRDVLGLLDEAPRTLWSQPGGDLPAPARTRDETARHLASCPADGRALIEAIAVLGDEETLSLAATLAEVTDAFTAADQGLATGLLIRSADLAPGQVSIRLRSPIIRAAVIESMGLQRVSAAHRRAAELVTDPVTRLQHRVAATVGTDAALADELDALARTRAADGAWREAASLLRQAGRLTDEGLVRDERQTRSVDALLSAGDCTAAAALIPAIETLRETALRNATLAYLAILRGRSAEAEVRLDRAWSIVNTERDPDVASLIAARRVLHALIRGQGADLIEWADRAVELTGPTSPTGVEATVIRGLGEAWSGHPQRGIDTYHTVSEAIRHGAQAQRATMGRGWLQLGVDELDAARTSLETAVSMARLGGSDRITLWSLAWLARVRFAIGEWDAAVHAAREGLALAATSGITIATGLLEWTLAQILSMRGDWDGAHEAVRHAESAGADYPTMEIPARLARAHVAEAAADYATVIHALSPLVGLSRSVPALVEPGFWPWVDVLANALIVEGRLDDAETLLAGHEQRAADRAHPSAQARLGYARGRLLGARGDINGARGVFERSVGLVQSSPNRYDSARVNFAYGQTLRRAGKRRDADRVMTAARDIFLALGAQTYVDRCDRELKAGGLNTSPGRRDDVHLTPQEESVTALVAQGLSNKEVAAELFISTKTVQYHLTRIYAKLGLRSRAELVAARR</sequence>
<dbReference type="EMBL" id="CP001802">
    <property type="protein sequence ID" value="ACY23320.1"/>
    <property type="molecule type" value="Genomic_DNA"/>
</dbReference>
<dbReference type="PRINTS" id="PR00038">
    <property type="entry name" value="HTHLUXR"/>
</dbReference>
<dbReference type="InterPro" id="IPR000792">
    <property type="entry name" value="Tscrpt_reg_LuxR_C"/>
</dbReference>
<dbReference type="Proteomes" id="UP000001219">
    <property type="component" value="Chromosome"/>
</dbReference>
<dbReference type="GO" id="GO:0003677">
    <property type="term" value="F:DNA binding"/>
    <property type="evidence" value="ECO:0007669"/>
    <property type="project" value="InterPro"/>
</dbReference>
<organism evidence="4 5">
    <name type="scientific">Gordonia bronchialis (strain ATCC 25592 / DSM 43247 / BCRC 13721 / JCM 3198 / KCTC 3076 / NBRC 16047 / NCTC 10667)</name>
    <name type="common">Rhodococcus bronchialis</name>
    <dbReference type="NCBI Taxonomy" id="526226"/>
    <lineage>
        <taxon>Bacteria</taxon>
        <taxon>Bacillati</taxon>
        <taxon>Actinomycetota</taxon>
        <taxon>Actinomycetes</taxon>
        <taxon>Mycobacteriales</taxon>
        <taxon>Gordoniaceae</taxon>
        <taxon>Gordonia</taxon>
    </lineage>
</organism>
<dbReference type="STRING" id="526226.Gbro_4161"/>
<dbReference type="Pfam" id="PF13191">
    <property type="entry name" value="AAA_16"/>
    <property type="match status" value="1"/>
</dbReference>
<keyword evidence="2" id="KW-0067">ATP-binding</keyword>
<dbReference type="PANTHER" id="PTHR16305">
    <property type="entry name" value="TESTICULAR SOLUBLE ADENYLYL CYCLASE"/>
    <property type="match status" value="1"/>
</dbReference>
<feature type="domain" description="HTH luxR-type" evidence="3">
    <location>
        <begin position="831"/>
        <end position="893"/>
    </location>
</feature>
<gene>
    <name evidence="4" type="ordered locus">Gbro_4161</name>
</gene>
<name>D0L562_GORB4</name>
<dbReference type="PANTHER" id="PTHR16305:SF35">
    <property type="entry name" value="TRANSCRIPTIONAL ACTIVATOR DOMAIN"/>
    <property type="match status" value="1"/>
</dbReference>
<dbReference type="eggNOG" id="COG2197">
    <property type="taxonomic scope" value="Bacteria"/>
</dbReference>
<dbReference type="Gene3D" id="1.25.40.10">
    <property type="entry name" value="Tetratricopeptide repeat domain"/>
    <property type="match status" value="2"/>
</dbReference>